<evidence type="ECO:0000256" key="1">
    <source>
        <dbReference type="SAM" id="MobiDB-lite"/>
    </source>
</evidence>
<dbReference type="KEGG" id="dmm:dnm_023460"/>
<proteinExistence type="predicted"/>
<name>A0A975GM51_9BACT</name>
<keyword evidence="3" id="KW-1185">Reference proteome</keyword>
<evidence type="ECO:0000313" key="2">
    <source>
        <dbReference type="EMBL" id="QTA86324.1"/>
    </source>
</evidence>
<protein>
    <submittedName>
        <fullName evidence="2">Uncharacterized protein</fullName>
    </submittedName>
</protein>
<dbReference type="Proteomes" id="UP000663722">
    <property type="component" value="Chromosome"/>
</dbReference>
<accession>A0A975GM51</accession>
<organism evidence="2 3">
    <name type="scientific">Desulfonema magnum</name>
    <dbReference type="NCBI Taxonomy" id="45655"/>
    <lineage>
        <taxon>Bacteria</taxon>
        <taxon>Pseudomonadati</taxon>
        <taxon>Thermodesulfobacteriota</taxon>
        <taxon>Desulfobacteria</taxon>
        <taxon>Desulfobacterales</taxon>
        <taxon>Desulfococcaceae</taxon>
        <taxon>Desulfonema</taxon>
    </lineage>
</organism>
<sequence>MNSLLIQNPCSEKARPPHPSAPLQGFHIRNGFNPLVLTDFVDIFIFPELQGKSIKKGKCPARDTA</sequence>
<evidence type="ECO:0000313" key="3">
    <source>
        <dbReference type="Proteomes" id="UP000663722"/>
    </source>
</evidence>
<feature type="region of interest" description="Disordered" evidence="1">
    <location>
        <begin position="1"/>
        <end position="21"/>
    </location>
</feature>
<dbReference type="EMBL" id="CP061800">
    <property type="protein sequence ID" value="QTA86324.1"/>
    <property type="molecule type" value="Genomic_DNA"/>
</dbReference>
<dbReference type="AlphaFoldDB" id="A0A975GM51"/>
<feature type="compositionally biased region" description="Polar residues" evidence="1">
    <location>
        <begin position="1"/>
        <end position="10"/>
    </location>
</feature>
<reference evidence="2" key="1">
    <citation type="journal article" date="2021" name="Microb. Physiol.">
        <title>Proteogenomic Insights into the Physiology of Marine, Sulfate-Reducing, Filamentous Desulfonema limicola and Desulfonema magnum.</title>
        <authorList>
            <person name="Schnaars V."/>
            <person name="Wohlbrand L."/>
            <person name="Scheve S."/>
            <person name="Hinrichs C."/>
            <person name="Reinhardt R."/>
            <person name="Rabus R."/>
        </authorList>
    </citation>
    <scope>NUCLEOTIDE SEQUENCE</scope>
    <source>
        <strain evidence="2">4be13</strain>
    </source>
</reference>
<gene>
    <name evidence="2" type="ORF">dnm_023460</name>
</gene>